<evidence type="ECO:0000256" key="6">
    <source>
        <dbReference type="ARBA" id="ARBA00022777"/>
    </source>
</evidence>
<comment type="similarity">
    <text evidence="1">Belongs to the CpsD/CapB family.</text>
</comment>
<evidence type="ECO:0000256" key="8">
    <source>
        <dbReference type="ARBA" id="ARBA00023137"/>
    </source>
</evidence>
<dbReference type="NCBIfam" id="TIGR01007">
    <property type="entry name" value="eps_fam"/>
    <property type="match status" value="1"/>
</dbReference>
<keyword evidence="7" id="KW-0067">ATP-binding</keyword>
<keyword evidence="4" id="KW-0808">Transferase</keyword>
<comment type="similarity">
    <text evidence="2">Belongs to the etk/wzc family.</text>
</comment>
<keyword evidence="10" id="KW-0175">Coiled coil</keyword>
<dbReference type="InterPro" id="IPR027417">
    <property type="entry name" value="P-loop_NTPase"/>
</dbReference>
<evidence type="ECO:0000256" key="1">
    <source>
        <dbReference type="ARBA" id="ARBA00007316"/>
    </source>
</evidence>
<dbReference type="RefSeq" id="WP_245889547.1">
    <property type="nucleotide sequence ID" value="NZ_PYGF01000006.1"/>
</dbReference>
<accession>A0A2P8E3A2</accession>
<keyword evidence="8" id="KW-0829">Tyrosine-protein kinase</keyword>
<evidence type="ECO:0000313" key="14">
    <source>
        <dbReference type="Proteomes" id="UP000240708"/>
    </source>
</evidence>
<feature type="transmembrane region" description="Helical" evidence="11">
    <location>
        <begin position="32"/>
        <end position="50"/>
    </location>
</feature>
<evidence type="ECO:0000259" key="12">
    <source>
        <dbReference type="Pfam" id="PF13614"/>
    </source>
</evidence>
<dbReference type="Gene3D" id="3.40.50.300">
    <property type="entry name" value="P-loop containing nucleotide triphosphate hydrolases"/>
    <property type="match status" value="1"/>
</dbReference>
<feature type="transmembrane region" description="Helical" evidence="11">
    <location>
        <begin position="510"/>
        <end position="531"/>
    </location>
</feature>
<dbReference type="InterPro" id="IPR025669">
    <property type="entry name" value="AAA_dom"/>
</dbReference>
<reference evidence="13 14" key="1">
    <citation type="submission" date="2018-03" db="EMBL/GenBank/DDBJ databases">
        <title>Genomic Encyclopedia of Archaeal and Bacterial Type Strains, Phase II (KMG-II): from individual species to whole genera.</title>
        <authorList>
            <person name="Goeker M."/>
        </authorList>
    </citation>
    <scope>NUCLEOTIDE SEQUENCE [LARGE SCALE GENOMIC DNA]</scope>
    <source>
        <strain evidence="13 14">DSM 28057</strain>
    </source>
</reference>
<dbReference type="SUPFAM" id="SSF52540">
    <property type="entry name" value="P-loop containing nucleoside triphosphate hydrolases"/>
    <property type="match status" value="1"/>
</dbReference>
<comment type="catalytic activity">
    <reaction evidence="9">
        <text>L-tyrosyl-[protein] + ATP = O-phospho-L-tyrosyl-[protein] + ADP + H(+)</text>
        <dbReference type="Rhea" id="RHEA:10596"/>
        <dbReference type="Rhea" id="RHEA-COMP:10136"/>
        <dbReference type="Rhea" id="RHEA-COMP:20101"/>
        <dbReference type="ChEBI" id="CHEBI:15378"/>
        <dbReference type="ChEBI" id="CHEBI:30616"/>
        <dbReference type="ChEBI" id="CHEBI:46858"/>
        <dbReference type="ChEBI" id="CHEBI:61978"/>
        <dbReference type="ChEBI" id="CHEBI:456216"/>
        <dbReference type="EC" id="2.7.10.2"/>
    </reaction>
</comment>
<keyword evidence="11" id="KW-1133">Transmembrane helix</keyword>
<gene>
    <name evidence="13" type="ORF">CLV48_106189</name>
</gene>
<evidence type="ECO:0000256" key="7">
    <source>
        <dbReference type="ARBA" id="ARBA00022840"/>
    </source>
</evidence>
<sequence length="804" mass="91503">MNPQQIYPQNQLEEEEDGLYQLKSILRRLWRIWYWVLFSLMVFVFGAFFLNRYSPRVYRSSAQFFVKQEGSGFNLFDVRSFGNNSELDITNQMIIMRSRPVAALALEKLHFEVEYHVEGIFRKTELYPNAPITAEVDWKHPQLVGGDILIQWSDKKYYSISFPEENYGLTHANNVAAQAIKKPVLEANNFAFGEWVQTPFIRIKVSLTSGENQGRILLKLRNRESLIDQYASSLELKPVERSSSILELSINSNLTQKGIDYLNALMEAYLENELNQKNRTASNTVNFIDKQLSGLADTLNFIENRLEAFRSANRIYNISSEGSTVFDRLAELDRELAQEKLKREYYRNLQNYLVKEHYSEIIVPSGLGIEDPILNNLIANLLELQNQKASLMTTQKEASPAVREVNRKLEDLNNSIRELLVNVDENSAFLIRDLENRIGQIDLEFSKLPSKEQNLLRIQREFSFSENIYSFLAQKRAEAAITKASNTPSNKIIEYARGTGMISPQVKKNYVIALVLGLGIPLLIVLANLYLSDKVKDVKELERKLKIPILASIAFKKLYSDLIVFNEKNSGITESFRSMRANLNFVLPKDKSAVILITSNASGEGKTFCSINLASVYSLSGKKTILIGSDLRIPKIAKDFKLKNEKGLSNYLSGQETNVEALIQATGFDNLDILLSGPIPPNPSELIGNGMMESLIHGLKQQYDVIILDTPPIGMVSETLEMFPLADAIFFVVRYDYTLKAGIEHINQLKTSQKLQNAYIIFNAVDEKEMYYNYGYGYGYGNGGYYGEGEKAGMLRKLRKFFKA</sequence>
<proteinExistence type="inferred from homology"/>
<keyword evidence="11" id="KW-0812">Transmembrane</keyword>
<comment type="caution">
    <text evidence="13">The sequence shown here is derived from an EMBL/GenBank/DDBJ whole genome shotgun (WGS) entry which is preliminary data.</text>
</comment>
<evidence type="ECO:0000256" key="5">
    <source>
        <dbReference type="ARBA" id="ARBA00022741"/>
    </source>
</evidence>
<dbReference type="FunFam" id="3.40.50.300:FF:000527">
    <property type="entry name" value="Tyrosine-protein kinase etk"/>
    <property type="match status" value="1"/>
</dbReference>
<evidence type="ECO:0000256" key="9">
    <source>
        <dbReference type="ARBA" id="ARBA00051245"/>
    </source>
</evidence>
<keyword evidence="14" id="KW-1185">Reference proteome</keyword>
<dbReference type="EC" id="2.7.10.2" evidence="3"/>
<evidence type="ECO:0000256" key="3">
    <source>
        <dbReference type="ARBA" id="ARBA00011903"/>
    </source>
</evidence>
<dbReference type="GO" id="GO:0042802">
    <property type="term" value="F:identical protein binding"/>
    <property type="evidence" value="ECO:0007669"/>
    <property type="project" value="UniProtKB-ARBA"/>
</dbReference>
<keyword evidence="5" id="KW-0547">Nucleotide-binding</keyword>
<dbReference type="PANTHER" id="PTHR32309">
    <property type="entry name" value="TYROSINE-PROTEIN KINASE"/>
    <property type="match status" value="1"/>
</dbReference>
<dbReference type="GO" id="GO:0004715">
    <property type="term" value="F:non-membrane spanning protein tyrosine kinase activity"/>
    <property type="evidence" value="ECO:0007669"/>
    <property type="project" value="UniProtKB-EC"/>
</dbReference>
<organism evidence="13 14">
    <name type="scientific">Cecembia rubra</name>
    <dbReference type="NCBI Taxonomy" id="1485585"/>
    <lineage>
        <taxon>Bacteria</taxon>
        <taxon>Pseudomonadati</taxon>
        <taxon>Bacteroidota</taxon>
        <taxon>Cytophagia</taxon>
        <taxon>Cytophagales</taxon>
        <taxon>Cyclobacteriaceae</taxon>
        <taxon>Cecembia</taxon>
    </lineage>
</organism>
<dbReference type="EMBL" id="PYGF01000006">
    <property type="protein sequence ID" value="PSL03948.1"/>
    <property type="molecule type" value="Genomic_DNA"/>
</dbReference>
<dbReference type="PANTHER" id="PTHR32309:SF13">
    <property type="entry name" value="FERRIC ENTEROBACTIN TRANSPORT PROTEIN FEPE"/>
    <property type="match status" value="1"/>
</dbReference>
<feature type="coiled-coil region" evidence="10">
    <location>
        <begin position="374"/>
        <end position="422"/>
    </location>
</feature>
<name>A0A2P8E3A2_9BACT</name>
<dbReference type="CDD" id="cd05387">
    <property type="entry name" value="BY-kinase"/>
    <property type="match status" value="1"/>
</dbReference>
<dbReference type="Pfam" id="PF13614">
    <property type="entry name" value="AAA_31"/>
    <property type="match status" value="1"/>
</dbReference>
<dbReference type="AlphaFoldDB" id="A0A2P8E3A2"/>
<evidence type="ECO:0000256" key="4">
    <source>
        <dbReference type="ARBA" id="ARBA00022679"/>
    </source>
</evidence>
<dbReference type="InterPro" id="IPR050445">
    <property type="entry name" value="Bact_polysacc_biosynth/exp"/>
</dbReference>
<evidence type="ECO:0000256" key="2">
    <source>
        <dbReference type="ARBA" id="ARBA00008883"/>
    </source>
</evidence>
<feature type="domain" description="AAA" evidence="12">
    <location>
        <begin position="594"/>
        <end position="753"/>
    </location>
</feature>
<dbReference type="Proteomes" id="UP000240708">
    <property type="component" value="Unassembled WGS sequence"/>
</dbReference>
<evidence type="ECO:0000256" key="11">
    <source>
        <dbReference type="SAM" id="Phobius"/>
    </source>
</evidence>
<protein>
    <recommendedName>
        <fullName evidence="3">non-specific protein-tyrosine kinase</fullName>
        <ecNumber evidence="3">2.7.10.2</ecNumber>
    </recommendedName>
</protein>
<dbReference type="GO" id="GO:0005886">
    <property type="term" value="C:plasma membrane"/>
    <property type="evidence" value="ECO:0007669"/>
    <property type="project" value="TreeGrafter"/>
</dbReference>
<evidence type="ECO:0000256" key="10">
    <source>
        <dbReference type="SAM" id="Coils"/>
    </source>
</evidence>
<keyword evidence="11" id="KW-0472">Membrane</keyword>
<evidence type="ECO:0000313" key="13">
    <source>
        <dbReference type="EMBL" id="PSL03948.1"/>
    </source>
</evidence>
<dbReference type="InterPro" id="IPR005702">
    <property type="entry name" value="Wzc-like_C"/>
</dbReference>
<dbReference type="GO" id="GO:0005524">
    <property type="term" value="F:ATP binding"/>
    <property type="evidence" value="ECO:0007669"/>
    <property type="project" value="UniProtKB-KW"/>
</dbReference>
<keyword evidence="6" id="KW-0418">Kinase</keyword>